<evidence type="ECO:0000313" key="2">
    <source>
        <dbReference type="EMBL" id="KAI7751238.1"/>
    </source>
</evidence>
<gene>
    <name evidence="2" type="ORF">M8C21_021307</name>
</gene>
<dbReference type="Gene3D" id="1.10.510.10">
    <property type="entry name" value="Transferase(Phosphotransferase) domain 1"/>
    <property type="match status" value="1"/>
</dbReference>
<evidence type="ECO:0000313" key="3">
    <source>
        <dbReference type="Proteomes" id="UP001206925"/>
    </source>
</evidence>
<dbReference type="AlphaFoldDB" id="A0AAD5CZL6"/>
<protein>
    <recommendedName>
        <fullName evidence="1">Protein kinase domain-containing protein</fullName>
    </recommendedName>
</protein>
<dbReference type="InterPro" id="IPR036874">
    <property type="entry name" value="Carbonic_anhydrase_sf"/>
</dbReference>
<comment type="caution">
    <text evidence="2">The sequence shown here is derived from an EMBL/GenBank/DDBJ whole genome shotgun (WGS) entry which is preliminary data.</text>
</comment>
<dbReference type="GO" id="GO:0004672">
    <property type="term" value="F:protein kinase activity"/>
    <property type="evidence" value="ECO:0007669"/>
    <property type="project" value="InterPro"/>
</dbReference>
<dbReference type="InterPro" id="IPR000719">
    <property type="entry name" value="Prot_kinase_dom"/>
</dbReference>
<dbReference type="SUPFAM" id="SSF53056">
    <property type="entry name" value="beta-carbonic anhydrase, cab"/>
    <property type="match status" value="1"/>
</dbReference>
<reference evidence="2" key="1">
    <citation type="submission" date="2022-06" db="EMBL/GenBank/DDBJ databases">
        <title>Uncovering the hologenomic basis of an extraordinary plant invasion.</title>
        <authorList>
            <person name="Bieker V.C."/>
            <person name="Martin M.D."/>
            <person name="Gilbert T."/>
            <person name="Hodgins K."/>
            <person name="Battlay P."/>
            <person name="Petersen B."/>
            <person name="Wilson J."/>
        </authorList>
    </citation>
    <scope>NUCLEOTIDE SEQUENCE</scope>
    <source>
        <strain evidence="2">AA19_3_7</strain>
        <tissue evidence="2">Leaf</tissue>
    </source>
</reference>
<dbReference type="GO" id="GO:0008270">
    <property type="term" value="F:zinc ion binding"/>
    <property type="evidence" value="ECO:0007669"/>
    <property type="project" value="InterPro"/>
</dbReference>
<name>A0AAD5CZL6_AMBAR</name>
<organism evidence="2 3">
    <name type="scientific">Ambrosia artemisiifolia</name>
    <name type="common">Common ragweed</name>
    <dbReference type="NCBI Taxonomy" id="4212"/>
    <lineage>
        <taxon>Eukaryota</taxon>
        <taxon>Viridiplantae</taxon>
        <taxon>Streptophyta</taxon>
        <taxon>Embryophyta</taxon>
        <taxon>Tracheophyta</taxon>
        <taxon>Spermatophyta</taxon>
        <taxon>Magnoliopsida</taxon>
        <taxon>eudicotyledons</taxon>
        <taxon>Gunneridae</taxon>
        <taxon>Pentapetalae</taxon>
        <taxon>asterids</taxon>
        <taxon>campanulids</taxon>
        <taxon>Asterales</taxon>
        <taxon>Asteraceae</taxon>
        <taxon>Asteroideae</taxon>
        <taxon>Heliantheae alliance</taxon>
        <taxon>Heliantheae</taxon>
        <taxon>Ambrosia</taxon>
    </lineage>
</organism>
<dbReference type="InterPro" id="IPR011009">
    <property type="entry name" value="Kinase-like_dom_sf"/>
</dbReference>
<sequence>MKEGKRLSAGAGDFLCRFKSLPLIYPGEAFVVRNVANRVPPFEFEYHVTSSCFARLHPYAFLIVFEPKPHHSLIMLSNKYLLIMLNLGNKKDSAFQWNERYKVAVGVAEALVYLHNSYDPTVIYRDVKSSNILLSDDFEPQLSDFGLMLWASTTSVQITYTDVAGTFGFVTSVLVLCSYCSRTTIICFLAGS</sequence>
<keyword evidence="3" id="KW-1185">Reference proteome</keyword>
<dbReference type="InterPro" id="IPR046958">
    <property type="entry name" value="RBK1/2/STUNTED"/>
</dbReference>
<dbReference type="InterPro" id="IPR008271">
    <property type="entry name" value="Ser/Thr_kinase_AS"/>
</dbReference>
<dbReference type="GO" id="GO:0004089">
    <property type="term" value="F:carbonate dehydratase activity"/>
    <property type="evidence" value="ECO:0007669"/>
    <property type="project" value="InterPro"/>
</dbReference>
<dbReference type="Proteomes" id="UP001206925">
    <property type="component" value="Unassembled WGS sequence"/>
</dbReference>
<proteinExistence type="predicted"/>
<feature type="domain" description="Protein kinase" evidence="1">
    <location>
        <begin position="1"/>
        <end position="192"/>
    </location>
</feature>
<dbReference type="PANTHER" id="PTHR47987">
    <property type="entry name" value="OS08G0249100 PROTEIN"/>
    <property type="match status" value="1"/>
</dbReference>
<dbReference type="PANTHER" id="PTHR47987:SF5">
    <property type="entry name" value="PROTEIN KINASE DOMAIN-CONTAINING PROTEIN"/>
    <property type="match status" value="1"/>
</dbReference>
<accession>A0AAD5CZL6</accession>
<evidence type="ECO:0000259" key="1">
    <source>
        <dbReference type="PROSITE" id="PS50011"/>
    </source>
</evidence>
<dbReference type="PROSITE" id="PS00108">
    <property type="entry name" value="PROTEIN_KINASE_ST"/>
    <property type="match status" value="1"/>
</dbReference>
<dbReference type="EMBL" id="JAMZMK010005949">
    <property type="protein sequence ID" value="KAI7751238.1"/>
    <property type="molecule type" value="Genomic_DNA"/>
</dbReference>
<dbReference type="GO" id="GO:0005524">
    <property type="term" value="F:ATP binding"/>
    <property type="evidence" value="ECO:0007669"/>
    <property type="project" value="InterPro"/>
</dbReference>
<dbReference type="Pfam" id="PF00069">
    <property type="entry name" value="Pkinase"/>
    <property type="match status" value="1"/>
</dbReference>
<dbReference type="PROSITE" id="PS50011">
    <property type="entry name" value="PROTEIN_KINASE_DOM"/>
    <property type="match status" value="1"/>
</dbReference>
<dbReference type="SUPFAM" id="SSF56112">
    <property type="entry name" value="Protein kinase-like (PK-like)"/>
    <property type="match status" value="1"/>
</dbReference>